<feature type="compositionally biased region" description="Polar residues" evidence="1">
    <location>
        <begin position="8"/>
        <end position="28"/>
    </location>
</feature>
<evidence type="ECO:0000256" key="1">
    <source>
        <dbReference type="SAM" id="MobiDB-lite"/>
    </source>
</evidence>
<comment type="caution">
    <text evidence="2">The sequence shown here is derived from an EMBL/GenBank/DDBJ whole genome shotgun (WGS) entry which is preliminary data.</text>
</comment>
<evidence type="ECO:0000313" key="3">
    <source>
        <dbReference type="Proteomes" id="UP001281761"/>
    </source>
</evidence>
<evidence type="ECO:0000313" key="2">
    <source>
        <dbReference type="EMBL" id="KAK2944104.1"/>
    </source>
</evidence>
<proteinExistence type="predicted"/>
<accession>A0ABQ9WX72</accession>
<organism evidence="2 3">
    <name type="scientific">Blattamonas nauphoetae</name>
    <dbReference type="NCBI Taxonomy" id="2049346"/>
    <lineage>
        <taxon>Eukaryota</taxon>
        <taxon>Metamonada</taxon>
        <taxon>Preaxostyla</taxon>
        <taxon>Oxymonadida</taxon>
        <taxon>Blattamonas</taxon>
    </lineage>
</organism>
<reference evidence="2 3" key="1">
    <citation type="journal article" date="2022" name="bioRxiv">
        <title>Genomics of Preaxostyla Flagellates Illuminates Evolutionary Transitions and the Path Towards Mitochondrial Loss.</title>
        <authorList>
            <person name="Novak L.V.F."/>
            <person name="Treitli S.C."/>
            <person name="Pyrih J."/>
            <person name="Halakuc P."/>
            <person name="Pipaliya S.V."/>
            <person name="Vacek V."/>
            <person name="Brzon O."/>
            <person name="Soukal P."/>
            <person name="Eme L."/>
            <person name="Dacks J.B."/>
            <person name="Karnkowska A."/>
            <person name="Elias M."/>
            <person name="Hampl V."/>
        </authorList>
    </citation>
    <scope>NUCLEOTIDE SEQUENCE [LARGE SCALE GENOMIC DNA]</scope>
    <source>
        <strain evidence="2">NAU3</strain>
        <tissue evidence="2">Gut</tissue>
    </source>
</reference>
<keyword evidence="3" id="KW-1185">Reference proteome</keyword>
<gene>
    <name evidence="2" type="ORF">BLNAU_20988</name>
</gene>
<dbReference type="EMBL" id="JARBJD010000314">
    <property type="protein sequence ID" value="KAK2944104.1"/>
    <property type="molecule type" value="Genomic_DNA"/>
</dbReference>
<name>A0ABQ9WX72_9EUKA</name>
<dbReference type="Proteomes" id="UP001281761">
    <property type="component" value="Unassembled WGS sequence"/>
</dbReference>
<protein>
    <submittedName>
        <fullName evidence="2">Uncharacterized protein</fullName>
    </submittedName>
</protein>
<feature type="region of interest" description="Disordered" evidence="1">
    <location>
        <begin position="1"/>
        <end position="35"/>
    </location>
</feature>
<sequence length="71" mass="7753">MFLKRTTPHSASCTSDAQDMNSAGNTKRSGLGMPEGVQKLTQHEIMQARRTETEENEITPIAPLSIPVGVR</sequence>
<feature type="region of interest" description="Disordered" evidence="1">
    <location>
        <begin position="49"/>
        <end position="71"/>
    </location>
</feature>